<evidence type="ECO:0000313" key="1">
    <source>
        <dbReference type="EMBL" id="VWX38554.1"/>
    </source>
</evidence>
<dbReference type="InterPro" id="IPR029068">
    <property type="entry name" value="Glyas_Bleomycin-R_OHBP_Dase"/>
</dbReference>
<gene>
    <name evidence="1" type="ORF">EXIGUO9Y_50005</name>
</gene>
<reference evidence="1 2" key="1">
    <citation type="submission" date="2019-10" db="EMBL/GenBank/DDBJ databases">
        <authorList>
            <person name="Karimi E."/>
        </authorList>
    </citation>
    <scope>NUCLEOTIDE SEQUENCE [LARGE SCALE GENOMIC DNA]</scope>
    <source>
        <strain evidence="1">Exiguobacterium sp. 9Y</strain>
    </source>
</reference>
<evidence type="ECO:0008006" key="3">
    <source>
        <dbReference type="Google" id="ProtNLM"/>
    </source>
</evidence>
<dbReference type="RefSeq" id="WP_159172464.1">
    <property type="nucleotide sequence ID" value="NZ_LR732308.1"/>
</dbReference>
<dbReference type="AlphaFoldDB" id="A0A653IH14"/>
<dbReference type="EMBL" id="CABWKQ010000045">
    <property type="protein sequence ID" value="VWX38554.1"/>
    <property type="molecule type" value="Genomic_DNA"/>
</dbReference>
<organism evidence="1 2">
    <name type="scientific">Exiguobacterium oxidotolerans</name>
    <dbReference type="NCBI Taxonomy" id="223958"/>
    <lineage>
        <taxon>Bacteria</taxon>
        <taxon>Bacillati</taxon>
        <taxon>Bacillota</taxon>
        <taxon>Bacilli</taxon>
        <taxon>Bacillales</taxon>
        <taxon>Bacillales Family XII. Incertae Sedis</taxon>
        <taxon>Exiguobacterium</taxon>
    </lineage>
</organism>
<evidence type="ECO:0000313" key="2">
    <source>
        <dbReference type="Proteomes" id="UP000439752"/>
    </source>
</evidence>
<protein>
    <recommendedName>
        <fullName evidence="3">VOC domain-containing protein</fullName>
    </recommendedName>
</protein>
<dbReference type="Gene3D" id="3.10.180.10">
    <property type="entry name" value="2,3-Dihydroxybiphenyl 1,2-Dioxygenase, domain 1"/>
    <property type="match status" value="1"/>
</dbReference>
<dbReference type="SUPFAM" id="SSF54593">
    <property type="entry name" value="Glyoxalase/Bleomycin resistance protein/Dihydroxybiphenyl dioxygenase"/>
    <property type="match status" value="1"/>
</dbReference>
<name>A0A653IH14_9BACL</name>
<sequence>MLFHYHLWTPNVEATEQFYEKLGFTVTQRIGKTDGAFTAFDPPLTWDDFRDDGIRFRIIEMKRGAINVTFGHGKVVRFDHLGFLVTPEQRTLLLERAQQMGWTIQANERRTFIQTPYACRIELQTHHDAILSDDQPLKRIQLSTKQVGFEQELQRLFGRAIDKVTTVPGNHTVLQQVIFMGEDIEAVDPNGVSVRQIQLPVVADKHL</sequence>
<accession>A0A653IH14</accession>
<keyword evidence="2" id="KW-1185">Reference proteome</keyword>
<proteinExistence type="predicted"/>
<dbReference type="Proteomes" id="UP000439752">
    <property type="component" value="Unassembled WGS sequence"/>
</dbReference>